<dbReference type="Pfam" id="PF00578">
    <property type="entry name" value="AhpC-TSA"/>
    <property type="match status" value="1"/>
</dbReference>
<evidence type="ECO:0000256" key="1">
    <source>
        <dbReference type="ARBA" id="ARBA00004196"/>
    </source>
</evidence>
<dbReference type="Gene3D" id="3.40.30.10">
    <property type="entry name" value="Glutaredoxin"/>
    <property type="match status" value="1"/>
</dbReference>
<keyword evidence="6" id="KW-0812">Transmembrane</keyword>
<protein>
    <submittedName>
        <fullName evidence="8">Alkyl hydroperoxide reductase</fullName>
    </submittedName>
</protein>
<keyword evidence="2" id="KW-0201">Cytochrome c-type biogenesis</keyword>
<evidence type="ECO:0000313" key="9">
    <source>
        <dbReference type="Proteomes" id="UP000248214"/>
    </source>
</evidence>
<dbReference type="PANTHER" id="PTHR42852">
    <property type="entry name" value="THIOL:DISULFIDE INTERCHANGE PROTEIN DSBE"/>
    <property type="match status" value="1"/>
</dbReference>
<keyword evidence="5" id="KW-0676">Redox-active center</keyword>
<keyword evidence="6" id="KW-0472">Membrane</keyword>
<comment type="caution">
    <text evidence="8">The sequence shown here is derived from an EMBL/GenBank/DDBJ whole genome shotgun (WGS) entry which is preliminary data.</text>
</comment>
<dbReference type="InterPro" id="IPR036249">
    <property type="entry name" value="Thioredoxin-like_sf"/>
</dbReference>
<dbReference type="GO" id="GO:0017004">
    <property type="term" value="P:cytochrome complex assembly"/>
    <property type="evidence" value="ECO:0007669"/>
    <property type="project" value="UniProtKB-KW"/>
</dbReference>
<dbReference type="Proteomes" id="UP000248214">
    <property type="component" value="Unassembled WGS sequence"/>
</dbReference>
<keyword evidence="9" id="KW-1185">Reference proteome</keyword>
<proteinExistence type="predicted"/>
<dbReference type="CDD" id="cd02966">
    <property type="entry name" value="TlpA_like_family"/>
    <property type="match status" value="1"/>
</dbReference>
<dbReference type="InterPro" id="IPR013766">
    <property type="entry name" value="Thioredoxin_domain"/>
</dbReference>
<comment type="subcellular location">
    <subcellularLocation>
        <location evidence="1">Cell envelope</location>
    </subcellularLocation>
</comment>
<keyword evidence="4" id="KW-1015">Disulfide bond</keyword>
<dbReference type="EMBL" id="PDOD01000002">
    <property type="protein sequence ID" value="PYZ93393.1"/>
    <property type="molecule type" value="Genomic_DNA"/>
</dbReference>
<evidence type="ECO:0000256" key="3">
    <source>
        <dbReference type="ARBA" id="ARBA00022968"/>
    </source>
</evidence>
<dbReference type="GO" id="GO:0016491">
    <property type="term" value="F:oxidoreductase activity"/>
    <property type="evidence" value="ECO:0007669"/>
    <property type="project" value="InterPro"/>
</dbReference>
<accession>A0A323TLF9</accession>
<dbReference type="InterPro" id="IPR050553">
    <property type="entry name" value="Thioredoxin_ResA/DsbE_sf"/>
</dbReference>
<evidence type="ECO:0000256" key="4">
    <source>
        <dbReference type="ARBA" id="ARBA00023157"/>
    </source>
</evidence>
<evidence type="ECO:0000256" key="2">
    <source>
        <dbReference type="ARBA" id="ARBA00022748"/>
    </source>
</evidence>
<dbReference type="InterPro" id="IPR000866">
    <property type="entry name" value="AhpC/TSA"/>
</dbReference>
<organism evidence="8 9">
    <name type="scientific">Salipaludibacillus keqinensis</name>
    <dbReference type="NCBI Taxonomy" id="2045207"/>
    <lineage>
        <taxon>Bacteria</taxon>
        <taxon>Bacillati</taxon>
        <taxon>Bacillota</taxon>
        <taxon>Bacilli</taxon>
        <taxon>Bacillales</taxon>
        <taxon>Bacillaceae</taxon>
    </lineage>
</organism>
<feature type="transmembrane region" description="Helical" evidence="6">
    <location>
        <begin position="6"/>
        <end position="26"/>
    </location>
</feature>
<dbReference type="OrthoDB" id="25753at2"/>
<keyword evidence="6" id="KW-1133">Transmembrane helix</keyword>
<reference evidence="8 9" key="1">
    <citation type="submission" date="2017-10" db="EMBL/GenBank/DDBJ databases">
        <title>Bacillus sp. nov., a halophilic bacterium isolated from a Keqin Lake.</title>
        <authorList>
            <person name="Wang H."/>
        </authorList>
    </citation>
    <scope>NUCLEOTIDE SEQUENCE [LARGE SCALE GENOMIC DNA]</scope>
    <source>
        <strain evidence="8 9">KQ-12</strain>
    </source>
</reference>
<feature type="domain" description="Thioredoxin" evidence="7">
    <location>
        <begin position="33"/>
        <end position="171"/>
    </location>
</feature>
<dbReference type="RefSeq" id="WP_110609425.1">
    <property type="nucleotide sequence ID" value="NZ_PDOD01000002.1"/>
</dbReference>
<dbReference type="PANTHER" id="PTHR42852:SF6">
    <property type="entry name" value="THIOL:DISULFIDE INTERCHANGE PROTEIN DSBE"/>
    <property type="match status" value="1"/>
</dbReference>
<evidence type="ECO:0000256" key="6">
    <source>
        <dbReference type="SAM" id="Phobius"/>
    </source>
</evidence>
<evidence type="ECO:0000313" key="8">
    <source>
        <dbReference type="EMBL" id="PYZ93393.1"/>
    </source>
</evidence>
<name>A0A323TLF9_9BACI</name>
<dbReference type="SUPFAM" id="SSF52833">
    <property type="entry name" value="Thioredoxin-like"/>
    <property type="match status" value="1"/>
</dbReference>
<sequence>MNKAKWIQGFTGLFVIGILITFVLGLRVQGDTVGIGDPSYDFQLEDYSGEMYQLSDFEGKPVVLNFFSTWCKPCEAQAPEMMQFTEEYDGDVQVFTIVKSESKRAVERFIEKTGFTDKTYVFDFDLHVSQRYGVIGQPETVIIDENGIVVDHIVGSVTRDVVAKKVSDLIKE</sequence>
<dbReference type="GO" id="GO:0016209">
    <property type="term" value="F:antioxidant activity"/>
    <property type="evidence" value="ECO:0007669"/>
    <property type="project" value="InterPro"/>
</dbReference>
<evidence type="ECO:0000256" key="5">
    <source>
        <dbReference type="ARBA" id="ARBA00023284"/>
    </source>
</evidence>
<evidence type="ECO:0000259" key="7">
    <source>
        <dbReference type="PROSITE" id="PS51352"/>
    </source>
</evidence>
<dbReference type="AlphaFoldDB" id="A0A323TLF9"/>
<dbReference type="GO" id="GO:0030313">
    <property type="term" value="C:cell envelope"/>
    <property type="evidence" value="ECO:0007669"/>
    <property type="project" value="UniProtKB-SubCell"/>
</dbReference>
<dbReference type="PROSITE" id="PS51352">
    <property type="entry name" value="THIOREDOXIN_2"/>
    <property type="match status" value="1"/>
</dbReference>
<gene>
    <name evidence="8" type="ORF">CR194_09425</name>
</gene>
<keyword evidence="3" id="KW-0735">Signal-anchor</keyword>